<feature type="chain" id="PRO_5007806213" description="AA9 family lytic polysaccharide monooxygenase" evidence="6">
    <location>
        <begin position="19"/>
        <end position="276"/>
    </location>
</feature>
<dbReference type="CDD" id="cd21175">
    <property type="entry name" value="LPMO_AA9"/>
    <property type="match status" value="1"/>
</dbReference>
<dbReference type="InterPro" id="IPR005103">
    <property type="entry name" value="AA9_LPMO"/>
</dbReference>
<dbReference type="AlphaFoldDB" id="A0A139GU26"/>
<evidence type="ECO:0000256" key="1">
    <source>
        <dbReference type="ARBA" id="ARBA00001973"/>
    </source>
</evidence>
<keyword evidence="5" id="KW-0136">Cellulose degradation</keyword>
<comment type="subcellular location">
    <subcellularLocation>
        <location evidence="2 5">Secreted</location>
    </subcellularLocation>
</comment>
<dbReference type="EMBL" id="LFZN01000405">
    <property type="protein sequence ID" value="KXS93693.1"/>
    <property type="molecule type" value="Genomic_DNA"/>
</dbReference>
<evidence type="ECO:0000256" key="4">
    <source>
        <dbReference type="ARBA" id="ARBA00023157"/>
    </source>
</evidence>
<gene>
    <name evidence="8" type="ORF">AC578_3844</name>
</gene>
<feature type="domain" description="Auxiliary Activity family 9 catalytic" evidence="7">
    <location>
        <begin position="19"/>
        <end position="224"/>
    </location>
</feature>
<evidence type="ECO:0000256" key="2">
    <source>
        <dbReference type="ARBA" id="ARBA00004613"/>
    </source>
</evidence>
<dbReference type="Gene3D" id="2.70.50.70">
    <property type="match status" value="1"/>
</dbReference>
<evidence type="ECO:0000256" key="5">
    <source>
        <dbReference type="RuleBase" id="RU368122"/>
    </source>
</evidence>
<evidence type="ECO:0000313" key="8">
    <source>
        <dbReference type="EMBL" id="KXS93693.1"/>
    </source>
</evidence>
<dbReference type="EC" id="1.14.99.56" evidence="5"/>
<keyword evidence="3 5" id="KW-0964">Secreted</keyword>
<keyword evidence="5" id="KW-0624">Polysaccharide degradation</keyword>
<proteinExistence type="predicted"/>
<dbReference type="PANTHER" id="PTHR33353:SF2">
    <property type="entry name" value="ENDO-BETA-1,4-GLUCANASE D"/>
    <property type="match status" value="1"/>
</dbReference>
<dbReference type="PANTHER" id="PTHR33353">
    <property type="entry name" value="PUTATIVE (AFU_ORTHOLOGUE AFUA_1G12560)-RELATED"/>
    <property type="match status" value="1"/>
</dbReference>
<dbReference type="GO" id="GO:0030245">
    <property type="term" value="P:cellulose catabolic process"/>
    <property type="evidence" value="ECO:0007669"/>
    <property type="project" value="UniProtKB-UniRule"/>
</dbReference>
<name>A0A139GU26_9PEZI</name>
<keyword evidence="5" id="KW-0119">Carbohydrate metabolism</keyword>
<dbReference type="Pfam" id="PF03443">
    <property type="entry name" value="AA9"/>
    <property type="match status" value="1"/>
</dbReference>
<evidence type="ECO:0000256" key="6">
    <source>
        <dbReference type="SAM" id="SignalP"/>
    </source>
</evidence>
<dbReference type="Proteomes" id="UP000070133">
    <property type="component" value="Unassembled WGS sequence"/>
</dbReference>
<comment type="domain">
    <text evidence="5">Has a modular structure: an endo-beta-1,4-glucanase catalytic module at the N-terminus, a linker rich in serines and threonines, and a C-terminal carbohydrate-binding module (CBM).</text>
</comment>
<sequence>MQLQTVTLLASAISTATAHYTFSQLVVNDEMVGSDWTYIREHTRGYQPTKGSGILENDFRCQPGGASGENTDVYSVKSGDKIALKQAFGGTGMEHPGPAQVYMSKAPSDVKAYDGSGDWFKVSEQLLCSSPANDAILDNAWCTYGEDRIEFTMPANIPDGQYLVRAEHIPLHGAHEGEAEFYYACAQVELSGGSNGSAPSPTVKIPGVYAVDDASINFSIWGDITEYPEIPGPEVVSGGQMRGSKDGSSDSIVKVAKRALVSARGLAARAGAVVRG</sequence>
<comment type="catalytic activity">
    <reaction evidence="5">
        <text>[(1-&gt;4)-beta-D-glucosyl]n+m + reduced acceptor + O2 = 4-dehydro-beta-D-glucosyl-[(1-&gt;4)-beta-D-glucosyl]n-1 + [(1-&gt;4)-beta-D-glucosyl]m + acceptor + H2O.</text>
        <dbReference type="EC" id="1.14.99.56"/>
    </reaction>
</comment>
<dbReference type="GO" id="GO:0030248">
    <property type="term" value="F:cellulose binding"/>
    <property type="evidence" value="ECO:0007669"/>
    <property type="project" value="UniProtKB-UniRule"/>
</dbReference>
<evidence type="ECO:0000313" key="9">
    <source>
        <dbReference type="Proteomes" id="UP000070133"/>
    </source>
</evidence>
<reference evidence="8 9" key="1">
    <citation type="submission" date="2015-07" db="EMBL/GenBank/DDBJ databases">
        <title>Comparative genomics of the Sigatoka disease complex on banana suggests a link between parallel evolutionary changes in Pseudocercospora fijiensis and Pseudocercospora eumusae and increased virulence on the banana host.</title>
        <authorList>
            <person name="Chang T.-C."/>
            <person name="Salvucci A."/>
            <person name="Crous P.W."/>
            <person name="Stergiopoulos I."/>
        </authorList>
    </citation>
    <scope>NUCLEOTIDE SEQUENCE [LARGE SCALE GENOMIC DNA]</scope>
    <source>
        <strain evidence="8 9">CBS 114824</strain>
    </source>
</reference>
<dbReference type="InterPro" id="IPR049892">
    <property type="entry name" value="AA9"/>
</dbReference>
<dbReference type="GO" id="GO:0005576">
    <property type="term" value="C:extracellular region"/>
    <property type="evidence" value="ECO:0007669"/>
    <property type="project" value="UniProtKB-SubCell"/>
</dbReference>
<comment type="cofactor">
    <cofactor evidence="1">
        <name>Cu(2+)</name>
        <dbReference type="ChEBI" id="CHEBI:29036"/>
    </cofactor>
</comment>
<keyword evidence="6" id="KW-0732">Signal</keyword>
<protein>
    <recommendedName>
        <fullName evidence="5">AA9 family lytic polysaccharide monooxygenase</fullName>
        <ecNumber evidence="5">1.14.99.56</ecNumber>
    </recommendedName>
    <alternativeName>
        <fullName evidence="5">Endo-beta-1,4-glucanase</fullName>
    </alternativeName>
    <alternativeName>
        <fullName evidence="5">Glycosyl hydrolase 61 family protein</fullName>
    </alternativeName>
</protein>
<keyword evidence="9" id="KW-1185">Reference proteome</keyword>
<dbReference type="GO" id="GO:0008810">
    <property type="term" value="F:cellulase activity"/>
    <property type="evidence" value="ECO:0007669"/>
    <property type="project" value="UniProtKB-UniRule"/>
</dbReference>
<keyword evidence="4 5" id="KW-1015">Disulfide bond</keyword>
<accession>A0A139GU26</accession>
<dbReference type="OrthoDB" id="3496539at2759"/>
<feature type="signal peptide" evidence="6">
    <location>
        <begin position="1"/>
        <end position="18"/>
    </location>
</feature>
<comment type="function">
    <text evidence="5">Lytic polysaccharide monooxygenase (LMPO) that depolymerizes crystalline and amorphous polysaccharides via the oxidation of scissile alpha- or beta-(1-4)-glycosidic bonds, yielding C1 and/or C4 oxidation products. Catalysis by LPMOs requires the reduction of the active-site copper from Cu(II) to Cu(I) by a reducing agent and H(2)O(2) or O(2) as a cosubstrate.</text>
</comment>
<organism evidence="8 9">
    <name type="scientific">Pseudocercospora eumusae</name>
    <dbReference type="NCBI Taxonomy" id="321146"/>
    <lineage>
        <taxon>Eukaryota</taxon>
        <taxon>Fungi</taxon>
        <taxon>Dikarya</taxon>
        <taxon>Ascomycota</taxon>
        <taxon>Pezizomycotina</taxon>
        <taxon>Dothideomycetes</taxon>
        <taxon>Dothideomycetidae</taxon>
        <taxon>Mycosphaerellales</taxon>
        <taxon>Mycosphaerellaceae</taxon>
        <taxon>Pseudocercospora</taxon>
    </lineage>
</organism>
<comment type="caution">
    <text evidence="8">The sequence shown here is derived from an EMBL/GenBank/DDBJ whole genome shotgun (WGS) entry which is preliminary data.</text>
</comment>
<evidence type="ECO:0000259" key="7">
    <source>
        <dbReference type="Pfam" id="PF03443"/>
    </source>
</evidence>
<evidence type="ECO:0000256" key="3">
    <source>
        <dbReference type="ARBA" id="ARBA00022525"/>
    </source>
</evidence>